<evidence type="ECO:0000256" key="3">
    <source>
        <dbReference type="ARBA" id="ARBA00043995"/>
    </source>
</evidence>
<keyword evidence="1" id="KW-0328">Glycosyltransferase</keyword>
<gene>
    <name evidence="6" type="ORF">dsmv_0518</name>
</gene>
<dbReference type="EMBL" id="ATHJ01000105">
    <property type="protein sequence ID" value="EPR35813.1"/>
    <property type="molecule type" value="Genomic_DNA"/>
</dbReference>
<keyword evidence="7" id="KW-1185">Reference proteome</keyword>
<reference evidence="6 7" key="1">
    <citation type="journal article" date="2013" name="Genome Announc.">
        <title>Draft genome sequences for three mercury-methylating, sulfate-reducing bacteria.</title>
        <authorList>
            <person name="Brown S.D."/>
            <person name="Hurt R.A.Jr."/>
            <person name="Gilmour C.C."/>
            <person name="Elias D.A."/>
        </authorList>
    </citation>
    <scope>NUCLEOTIDE SEQUENCE [LARGE SCALE GENOMIC DNA]</scope>
    <source>
        <strain evidence="6 7">DSM 2059</strain>
    </source>
</reference>
<dbReference type="AlphaFoldDB" id="S7UU02"/>
<dbReference type="InterPro" id="IPR011910">
    <property type="entry name" value="RfaF"/>
</dbReference>
<comment type="catalytic activity">
    <reaction evidence="5">
        <text>an L-alpha-D-Hep-(1-&gt;5)-[alpha-Kdo-(2-&gt;4)]-alpha-Kdo-(2-&gt;6)-lipid A + ADP-L-glycero-beta-D-manno-heptose = an L-alpha-D-Hep-(1-&gt;3)-L-alpha-D-Hep-(1-&gt;5)-[alpha-Kdo-(2-&gt;4)]-alpha-Kdo-(2-&gt;6)-lipid A + ADP + H(+)</text>
        <dbReference type="Rhea" id="RHEA:74071"/>
        <dbReference type="ChEBI" id="CHEBI:15378"/>
        <dbReference type="ChEBI" id="CHEBI:61506"/>
        <dbReference type="ChEBI" id="CHEBI:193068"/>
        <dbReference type="ChEBI" id="CHEBI:193069"/>
        <dbReference type="ChEBI" id="CHEBI:456216"/>
        <dbReference type="EC" id="2.4.99.24"/>
    </reaction>
</comment>
<sequence length="360" mass="38943">MNTIAPEDIRRILIRAANWVGDAVMSTPMIRAVRHNFPQAEIHVLAKPWVAPVFENSPDVDQIISYDARGRHEGFPGILRLCGELRSVGFDLAVLVQNAFEAALIARLAGIPRRLGYATDGRTLLLTHAVPMTRRLKRRHQIDYYLGVLEGAGLRTFGRETSLWVSPAERVRAARILKKAGAIRTDGIIGLNPGAAFGGAKRWPGERFVELGRRIAAHYPALPIAVFGGPGETALGDGIQRDIGGSCINLAGRTTLREAVALIERCRVFITNDSGLMHVADALDIPLVAIFGPTDPTTTSPSGPCSRMVRVPIPCSPCMMPECPIADGLERHGCMQAVTVERVLSEAVPFLGIDEEGGRG</sequence>
<dbReference type="OrthoDB" id="9797795at2"/>
<keyword evidence="2 6" id="KW-0808">Transferase</keyword>
<dbReference type="InterPro" id="IPR051199">
    <property type="entry name" value="LPS_LOS_Heptosyltrfase"/>
</dbReference>
<dbReference type="STRING" id="897.B2D07_15245"/>
<evidence type="ECO:0000256" key="5">
    <source>
        <dbReference type="ARBA" id="ARBA00047503"/>
    </source>
</evidence>
<dbReference type="eggNOG" id="COG0859">
    <property type="taxonomic scope" value="Bacteria"/>
</dbReference>
<comment type="similarity">
    <text evidence="3">Belongs to the glycosyltransferase 9 family.</text>
</comment>
<dbReference type="InterPro" id="IPR002201">
    <property type="entry name" value="Glyco_trans_9"/>
</dbReference>
<evidence type="ECO:0000313" key="6">
    <source>
        <dbReference type="EMBL" id="EPR35813.1"/>
    </source>
</evidence>
<dbReference type="SUPFAM" id="SSF53756">
    <property type="entry name" value="UDP-Glycosyltransferase/glycogen phosphorylase"/>
    <property type="match status" value="1"/>
</dbReference>
<comment type="caution">
    <text evidence="6">The sequence shown here is derived from an EMBL/GenBank/DDBJ whole genome shotgun (WGS) entry which is preliminary data.</text>
</comment>
<evidence type="ECO:0000313" key="7">
    <source>
        <dbReference type="Proteomes" id="UP000014977"/>
    </source>
</evidence>
<evidence type="ECO:0000256" key="4">
    <source>
        <dbReference type="ARBA" id="ARBA00044042"/>
    </source>
</evidence>
<dbReference type="Pfam" id="PF01075">
    <property type="entry name" value="Glyco_transf_9"/>
    <property type="match status" value="1"/>
</dbReference>
<dbReference type="RefSeq" id="WP_020877629.1">
    <property type="nucleotide sequence ID" value="NZ_ATHJ01000105.1"/>
</dbReference>
<name>S7UU02_DESML</name>
<dbReference type="Gene3D" id="3.40.50.2000">
    <property type="entry name" value="Glycogen Phosphorylase B"/>
    <property type="match status" value="2"/>
</dbReference>
<dbReference type="NCBIfam" id="TIGR02195">
    <property type="entry name" value="heptsyl_trn_II"/>
    <property type="match status" value="1"/>
</dbReference>
<dbReference type="EC" id="2.4.99.24" evidence="4"/>
<protein>
    <recommendedName>
        <fullName evidence="4">lipopolysaccharide heptosyltransferase II</fullName>
        <ecNumber evidence="4">2.4.99.24</ecNumber>
    </recommendedName>
</protein>
<dbReference type="PANTHER" id="PTHR30160:SF7">
    <property type="entry name" value="ADP-HEPTOSE--LPS HEPTOSYLTRANSFERASE 2"/>
    <property type="match status" value="1"/>
</dbReference>
<dbReference type="GO" id="GO:0009244">
    <property type="term" value="P:lipopolysaccharide core region biosynthetic process"/>
    <property type="evidence" value="ECO:0007669"/>
    <property type="project" value="TreeGrafter"/>
</dbReference>
<organism evidence="6 7">
    <name type="scientific">Desulfococcus multivorans DSM 2059</name>
    <dbReference type="NCBI Taxonomy" id="1121405"/>
    <lineage>
        <taxon>Bacteria</taxon>
        <taxon>Pseudomonadati</taxon>
        <taxon>Thermodesulfobacteriota</taxon>
        <taxon>Desulfobacteria</taxon>
        <taxon>Desulfobacterales</taxon>
        <taxon>Desulfococcaceae</taxon>
        <taxon>Desulfococcus</taxon>
    </lineage>
</organism>
<accession>S7UU02</accession>
<proteinExistence type="inferred from homology"/>
<dbReference type="GO" id="GO:0005829">
    <property type="term" value="C:cytosol"/>
    <property type="evidence" value="ECO:0007669"/>
    <property type="project" value="TreeGrafter"/>
</dbReference>
<dbReference type="GO" id="GO:0008713">
    <property type="term" value="F:ADP-heptose-lipopolysaccharide heptosyltransferase activity"/>
    <property type="evidence" value="ECO:0007669"/>
    <property type="project" value="UniProtKB-EC"/>
</dbReference>
<evidence type="ECO:0000256" key="1">
    <source>
        <dbReference type="ARBA" id="ARBA00022676"/>
    </source>
</evidence>
<dbReference type="CDD" id="cd03789">
    <property type="entry name" value="GT9_LPS_heptosyltransferase"/>
    <property type="match status" value="1"/>
</dbReference>
<dbReference type="PATRIC" id="fig|1121405.3.peg.3217"/>
<dbReference type="PANTHER" id="PTHR30160">
    <property type="entry name" value="TETRAACYLDISACCHARIDE 4'-KINASE-RELATED"/>
    <property type="match status" value="1"/>
</dbReference>
<dbReference type="Proteomes" id="UP000014977">
    <property type="component" value="Unassembled WGS sequence"/>
</dbReference>
<evidence type="ECO:0000256" key="2">
    <source>
        <dbReference type="ARBA" id="ARBA00022679"/>
    </source>
</evidence>